<dbReference type="EMBL" id="SRLE01000014">
    <property type="protein sequence ID" value="TGD71348.1"/>
    <property type="molecule type" value="Genomic_DNA"/>
</dbReference>
<reference evidence="1 2" key="1">
    <citation type="submission" date="2019-04" db="EMBL/GenBank/DDBJ databases">
        <title>Taxonomy of novel Haliea sp. from mangrove soil of West Coast of India.</title>
        <authorList>
            <person name="Verma A."/>
            <person name="Kumar P."/>
            <person name="Krishnamurthi S."/>
        </authorList>
    </citation>
    <scope>NUCLEOTIDE SEQUENCE [LARGE SCALE GENOMIC DNA]</scope>
    <source>
        <strain evidence="1 2">SAOS-164</strain>
    </source>
</reference>
<evidence type="ECO:0000313" key="1">
    <source>
        <dbReference type="EMBL" id="TGD71348.1"/>
    </source>
</evidence>
<sequence length="111" mass="12587">MASYKFVVLSRPVEGREDEYNEWYQTVHLPELTSIPGIQAAQRFRMEVALVEGDAWPYMSIYELETDDVNAVLAQLTGMAENQLLTMTDAIDLSDVYAVVYGEFGERVITT</sequence>
<dbReference type="OrthoDB" id="3034735at2"/>
<evidence type="ECO:0000313" key="2">
    <source>
        <dbReference type="Proteomes" id="UP000298050"/>
    </source>
</evidence>
<comment type="caution">
    <text evidence="1">The sequence shown here is derived from an EMBL/GenBank/DDBJ whole genome shotgun (WGS) entry which is preliminary data.</text>
</comment>
<protein>
    <recommendedName>
        <fullName evidence="3">EthD family reductase</fullName>
    </recommendedName>
</protein>
<organism evidence="1 2">
    <name type="scientific">Mangrovimicrobium sediminis</name>
    <dbReference type="NCBI Taxonomy" id="2562682"/>
    <lineage>
        <taxon>Bacteria</taxon>
        <taxon>Pseudomonadati</taxon>
        <taxon>Pseudomonadota</taxon>
        <taxon>Gammaproteobacteria</taxon>
        <taxon>Cellvibrionales</taxon>
        <taxon>Halieaceae</taxon>
        <taxon>Mangrovimicrobium</taxon>
    </lineage>
</organism>
<dbReference type="RefSeq" id="WP_135446240.1">
    <property type="nucleotide sequence ID" value="NZ_SRLE01000014.1"/>
</dbReference>
<gene>
    <name evidence="1" type="ORF">E4634_18935</name>
</gene>
<dbReference type="SUPFAM" id="SSF54909">
    <property type="entry name" value="Dimeric alpha+beta barrel"/>
    <property type="match status" value="1"/>
</dbReference>
<evidence type="ECO:0008006" key="3">
    <source>
        <dbReference type="Google" id="ProtNLM"/>
    </source>
</evidence>
<name>A0A4Z0LW31_9GAMM</name>
<dbReference type="Proteomes" id="UP000298050">
    <property type="component" value="Unassembled WGS sequence"/>
</dbReference>
<dbReference type="InterPro" id="IPR011008">
    <property type="entry name" value="Dimeric_a/b-barrel"/>
</dbReference>
<accession>A0A4Z0LW31</accession>
<dbReference type="Gene3D" id="3.30.70.100">
    <property type="match status" value="1"/>
</dbReference>
<dbReference type="AlphaFoldDB" id="A0A4Z0LW31"/>
<keyword evidence="2" id="KW-1185">Reference proteome</keyword>
<proteinExistence type="predicted"/>